<dbReference type="EMBL" id="WIWC01000004">
    <property type="protein sequence ID" value="MQT79317.1"/>
    <property type="molecule type" value="Genomic_DNA"/>
</dbReference>
<evidence type="ECO:0000313" key="6">
    <source>
        <dbReference type="Proteomes" id="UP000443000"/>
    </source>
</evidence>
<dbReference type="Proteomes" id="UP000443000">
    <property type="component" value="Unassembled WGS sequence"/>
</dbReference>
<comment type="caution">
    <text evidence="2">The sequence shown here is derived from an EMBL/GenBank/DDBJ whole genome shotgun (WGS) entry which is preliminary data.</text>
</comment>
<protein>
    <submittedName>
        <fullName evidence="2">Uncharacterized protein</fullName>
    </submittedName>
</protein>
<evidence type="ECO:0000313" key="2">
    <source>
        <dbReference type="EMBL" id="MQT79317.1"/>
    </source>
</evidence>
<dbReference type="AlphaFoldDB" id="A0A6A7YUW7"/>
<dbReference type="Proteomes" id="UP000713985">
    <property type="component" value="Unassembled WGS sequence"/>
</dbReference>
<dbReference type="EMBL" id="WIVW01000003">
    <property type="protein sequence ID" value="MQU25884.1"/>
    <property type="molecule type" value="Genomic_DNA"/>
</dbReference>
<keyword evidence="7" id="KW-1185">Reference proteome</keyword>
<reference evidence="5 6" key="1">
    <citation type="submission" date="2019-10" db="EMBL/GenBank/DDBJ databases">
        <title>Evaluation of single-gene subtyping targets for Pseudomonas.</title>
        <authorList>
            <person name="Reichler S.J."/>
            <person name="Orsi R.H."/>
            <person name="Wiedmann M."/>
            <person name="Martin N.H."/>
            <person name="Murphy S.I."/>
        </authorList>
    </citation>
    <scope>NUCLEOTIDE SEQUENCE</scope>
    <source>
        <strain evidence="1 7">FSL R10-0802</strain>
        <strain evidence="3 6">FSL R10-1594</strain>
        <strain evidence="4 5">FSL R10-1984</strain>
        <strain evidence="2">FSL R10-2339</strain>
    </source>
</reference>
<evidence type="ECO:0000313" key="7">
    <source>
        <dbReference type="Proteomes" id="UP000713985"/>
    </source>
</evidence>
<evidence type="ECO:0000313" key="4">
    <source>
        <dbReference type="EMBL" id="MQU25884.1"/>
    </source>
</evidence>
<evidence type="ECO:0000313" key="3">
    <source>
        <dbReference type="EMBL" id="MQU15067.1"/>
    </source>
</evidence>
<accession>A0A6A7YUW7</accession>
<evidence type="ECO:0000313" key="5">
    <source>
        <dbReference type="Proteomes" id="UP000437970"/>
    </source>
</evidence>
<dbReference type="Proteomes" id="UP000437970">
    <property type="component" value="Unassembled WGS sequence"/>
</dbReference>
<sequence length="16" mass="1898">MRPCCCENNKYIAESH</sequence>
<dbReference type="EMBL" id="WIWP01000002">
    <property type="protein sequence ID" value="MQT24651.1"/>
    <property type="molecule type" value="Genomic_DNA"/>
</dbReference>
<name>A0A6A7YUW7_9PSED</name>
<gene>
    <name evidence="3" type="ORF">GHN41_01230</name>
    <name evidence="2" type="ORF">GHN86_04405</name>
    <name evidence="1" type="ORF">GHN94_02235</name>
    <name evidence="4" type="ORF">GHO29_05230</name>
</gene>
<dbReference type="EMBL" id="WIVT01000001">
    <property type="protein sequence ID" value="MQU15067.1"/>
    <property type="molecule type" value="Genomic_DNA"/>
</dbReference>
<organism evidence="2">
    <name type="scientific">Pseudomonas helleri</name>
    <dbReference type="NCBI Taxonomy" id="1608996"/>
    <lineage>
        <taxon>Bacteria</taxon>
        <taxon>Pseudomonadati</taxon>
        <taxon>Pseudomonadota</taxon>
        <taxon>Gammaproteobacteria</taxon>
        <taxon>Pseudomonadales</taxon>
        <taxon>Pseudomonadaceae</taxon>
        <taxon>Pseudomonas</taxon>
    </lineage>
</organism>
<proteinExistence type="predicted"/>
<evidence type="ECO:0000313" key="1">
    <source>
        <dbReference type="EMBL" id="MQT24651.1"/>
    </source>
</evidence>